<dbReference type="OrthoDB" id="6415576at2759"/>
<comment type="caution">
    <text evidence="1">The sequence shown here is derived from an EMBL/GenBank/DDBJ whole genome shotgun (WGS) entry which is preliminary data.</text>
</comment>
<evidence type="ECO:0000313" key="2">
    <source>
        <dbReference type="Proteomes" id="UP000499080"/>
    </source>
</evidence>
<dbReference type="AlphaFoldDB" id="A0A4Y2BHH4"/>
<dbReference type="EMBL" id="BGPR01000081">
    <property type="protein sequence ID" value="GBL91690.1"/>
    <property type="molecule type" value="Genomic_DNA"/>
</dbReference>
<proteinExistence type="predicted"/>
<protein>
    <submittedName>
        <fullName evidence="1">Uncharacterized protein</fullName>
    </submittedName>
</protein>
<accession>A0A4Y2BHH4</accession>
<sequence length="98" mass="11129">MYSRGHPAWALLHPIFIRQSRDCEPRGPGKACLSSQLGKIVRETFLPRRARKIRYHCVPGIMKDQGSAVIHHSVLNRDPLLVCYVYGANNENFSRNVG</sequence>
<gene>
    <name evidence="1" type="ORF">AVEN_71340_1</name>
</gene>
<name>A0A4Y2BHH4_ARAVE</name>
<keyword evidence="2" id="KW-1185">Reference proteome</keyword>
<organism evidence="1 2">
    <name type="scientific">Araneus ventricosus</name>
    <name type="common">Orbweaver spider</name>
    <name type="synonym">Epeira ventricosa</name>
    <dbReference type="NCBI Taxonomy" id="182803"/>
    <lineage>
        <taxon>Eukaryota</taxon>
        <taxon>Metazoa</taxon>
        <taxon>Ecdysozoa</taxon>
        <taxon>Arthropoda</taxon>
        <taxon>Chelicerata</taxon>
        <taxon>Arachnida</taxon>
        <taxon>Araneae</taxon>
        <taxon>Araneomorphae</taxon>
        <taxon>Entelegynae</taxon>
        <taxon>Araneoidea</taxon>
        <taxon>Araneidae</taxon>
        <taxon>Araneus</taxon>
    </lineage>
</organism>
<reference evidence="1 2" key="1">
    <citation type="journal article" date="2019" name="Sci. Rep.">
        <title>Orb-weaving spider Araneus ventricosus genome elucidates the spidroin gene catalogue.</title>
        <authorList>
            <person name="Kono N."/>
            <person name="Nakamura H."/>
            <person name="Ohtoshi R."/>
            <person name="Moran D.A.P."/>
            <person name="Shinohara A."/>
            <person name="Yoshida Y."/>
            <person name="Fujiwara M."/>
            <person name="Mori M."/>
            <person name="Tomita M."/>
            <person name="Arakawa K."/>
        </authorList>
    </citation>
    <scope>NUCLEOTIDE SEQUENCE [LARGE SCALE GENOMIC DNA]</scope>
</reference>
<dbReference type="Proteomes" id="UP000499080">
    <property type="component" value="Unassembled WGS sequence"/>
</dbReference>
<evidence type="ECO:0000313" key="1">
    <source>
        <dbReference type="EMBL" id="GBL91690.1"/>
    </source>
</evidence>